<dbReference type="AlphaFoldDB" id="A0A367ZUS6"/>
<organism evidence="1 2">
    <name type="scientific">Candidatus Ozemobacter sibiricus</name>
    <dbReference type="NCBI Taxonomy" id="2268124"/>
    <lineage>
        <taxon>Bacteria</taxon>
        <taxon>Candidatus Ozemobacteria</taxon>
        <taxon>Candidatus Ozemobacterales</taxon>
        <taxon>Candidatus Ozemobacteraceae</taxon>
        <taxon>Candidatus Ozemobacter</taxon>
    </lineage>
</organism>
<sequence length="185" mass="19926">MCAIFLLVVGMPRPAAAGREPRLLVEIDPQSPKPVGAGGLTTRYKRVSGPMGFGGDMLMWGLRGFGGRLNDPKIGLMAAQGTLNGRSLKLNLQQFGLTLENGFRPDPRFKWRANFGGGTYDLASRISGFSVNKGSFTFLEPMLVGVLPMTRHIVLEGAAGYTFAGSTGVRFEGLFLEVNLLLGQF</sequence>
<evidence type="ECO:0000313" key="2">
    <source>
        <dbReference type="Proteomes" id="UP000252355"/>
    </source>
</evidence>
<name>A0A367ZUS6_9BACT</name>
<protein>
    <recommendedName>
        <fullName evidence="3">Outer membrane protein beta-barrel domain-containing protein</fullName>
    </recommendedName>
</protein>
<accession>A0A367ZUS6</accession>
<dbReference type="Proteomes" id="UP000252355">
    <property type="component" value="Unassembled WGS sequence"/>
</dbReference>
<reference evidence="1 2" key="1">
    <citation type="submission" date="2018-05" db="EMBL/GenBank/DDBJ databases">
        <title>A metagenomic window into the 2 km-deep terrestrial subsurface aquifer revealed taxonomically and functionally diverse microbial community comprising novel uncultured bacterial lineages.</title>
        <authorList>
            <person name="Kadnikov V.V."/>
            <person name="Mardanov A.V."/>
            <person name="Beletsky A.V."/>
            <person name="Banks D."/>
            <person name="Pimenov N.V."/>
            <person name="Frank Y.A."/>
            <person name="Karnachuk O.V."/>
            <person name="Ravin N.V."/>
        </authorList>
    </citation>
    <scope>NUCLEOTIDE SEQUENCE [LARGE SCALE GENOMIC DNA]</scope>
    <source>
        <strain evidence="1">BY5</strain>
    </source>
</reference>
<dbReference type="EMBL" id="QOQW01000003">
    <property type="protein sequence ID" value="RCK81091.1"/>
    <property type="molecule type" value="Genomic_DNA"/>
</dbReference>
<evidence type="ECO:0008006" key="3">
    <source>
        <dbReference type="Google" id="ProtNLM"/>
    </source>
</evidence>
<evidence type="ECO:0000313" key="1">
    <source>
        <dbReference type="EMBL" id="RCK81091.1"/>
    </source>
</evidence>
<gene>
    <name evidence="1" type="ORF">OZSIB_2468</name>
</gene>
<proteinExistence type="predicted"/>
<comment type="caution">
    <text evidence="1">The sequence shown here is derived from an EMBL/GenBank/DDBJ whole genome shotgun (WGS) entry which is preliminary data.</text>
</comment>